<keyword evidence="1" id="KW-0812">Transmembrane</keyword>
<evidence type="ECO:0008006" key="3">
    <source>
        <dbReference type="Google" id="ProtNLM"/>
    </source>
</evidence>
<sequence>MEILKMFALVVLQNASFTLVSRARNSSSLMYHTIASVLSNGVWLLVIRKVVQNFDSLDMMLTYLVGSVVGSVLMHYVSMKYFEKNHKK</sequence>
<dbReference type="EMBL" id="BK057801">
    <property type="protein sequence ID" value="DAE92503.1"/>
    <property type="molecule type" value="Genomic_DNA"/>
</dbReference>
<keyword evidence="1" id="KW-0472">Membrane</keyword>
<name>A0A8S5RSP6_9CAUD</name>
<feature type="transmembrane region" description="Helical" evidence="1">
    <location>
        <begin position="29"/>
        <end position="47"/>
    </location>
</feature>
<reference evidence="2" key="1">
    <citation type="journal article" date="2021" name="Proc. Natl. Acad. Sci. U.S.A.">
        <title>A Catalog of Tens of Thousands of Viruses from Human Metagenomes Reveals Hidden Associations with Chronic Diseases.</title>
        <authorList>
            <person name="Tisza M.J."/>
            <person name="Buck C.B."/>
        </authorList>
    </citation>
    <scope>NUCLEOTIDE SEQUENCE</scope>
    <source>
        <strain evidence="2">CtQV19</strain>
    </source>
</reference>
<accession>A0A8S5RSP6</accession>
<evidence type="ECO:0000256" key="1">
    <source>
        <dbReference type="SAM" id="Phobius"/>
    </source>
</evidence>
<keyword evidence="1" id="KW-1133">Transmembrane helix</keyword>
<proteinExistence type="predicted"/>
<protein>
    <recommendedName>
        <fullName evidence="3">DUF1145 domain-containing protein</fullName>
    </recommendedName>
</protein>
<organism evidence="2">
    <name type="scientific">Myoviridae sp. ctQV19</name>
    <dbReference type="NCBI Taxonomy" id="2827607"/>
    <lineage>
        <taxon>Viruses</taxon>
        <taxon>Duplodnaviria</taxon>
        <taxon>Heunggongvirae</taxon>
        <taxon>Uroviricota</taxon>
        <taxon>Caudoviricetes</taxon>
    </lineage>
</organism>
<feature type="transmembrane region" description="Helical" evidence="1">
    <location>
        <begin position="59"/>
        <end position="78"/>
    </location>
</feature>
<evidence type="ECO:0000313" key="2">
    <source>
        <dbReference type="EMBL" id="DAE92503.1"/>
    </source>
</evidence>